<keyword evidence="3" id="KW-1185">Reference proteome</keyword>
<dbReference type="Proteomes" id="UP001377567">
    <property type="component" value="Unassembled WGS sequence"/>
</dbReference>
<accession>A0AAV5S1X3</accession>
<feature type="region of interest" description="Disordered" evidence="1">
    <location>
        <begin position="706"/>
        <end position="730"/>
    </location>
</feature>
<evidence type="ECO:0000256" key="1">
    <source>
        <dbReference type="SAM" id="MobiDB-lite"/>
    </source>
</evidence>
<feature type="region of interest" description="Disordered" evidence="1">
    <location>
        <begin position="635"/>
        <end position="655"/>
    </location>
</feature>
<comment type="caution">
    <text evidence="2">The sequence shown here is derived from an EMBL/GenBank/DDBJ whole genome shotgun (WGS) entry which is preliminary data.</text>
</comment>
<name>A0AAV5S1X3_MAUHU</name>
<dbReference type="EMBL" id="BTGD01000013">
    <property type="protein sequence ID" value="GMM57548.1"/>
    <property type="molecule type" value="Genomic_DNA"/>
</dbReference>
<feature type="region of interest" description="Disordered" evidence="1">
    <location>
        <begin position="922"/>
        <end position="1063"/>
    </location>
</feature>
<dbReference type="SUPFAM" id="SSF49265">
    <property type="entry name" value="Fibronectin type III"/>
    <property type="match status" value="1"/>
</dbReference>
<dbReference type="InterPro" id="IPR036116">
    <property type="entry name" value="FN3_sf"/>
</dbReference>
<feature type="compositionally biased region" description="Low complexity" evidence="1">
    <location>
        <begin position="1023"/>
        <end position="1044"/>
    </location>
</feature>
<feature type="compositionally biased region" description="Polar residues" evidence="1">
    <location>
        <begin position="922"/>
        <end position="948"/>
    </location>
</feature>
<proteinExistence type="predicted"/>
<gene>
    <name evidence="2" type="ORF">DAKH74_041640</name>
</gene>
<dbReference type="InterPro" id="IPR003961">
    <property type="entry name" value="FN3_dom"/>
</dbReference>
<feature type="compositionally biased region" description="Low complexity" evidence="1">
    <location>
        <begin position="386"/>
        <end position="396"/>
    </location>
</feature>
<evidence type="ECO:0000313" key="3">
    <source>
        <dbReference type="Proteomes" id="UP001377567"/>
    </source>
</evidence>
<protein>
    <submittedName>
        <fullName evidence="2">Gta1 protein</fullName>
    </submittedName>
</protein>
<evidence type="ECO:0000313" key="2">
    <source>
        <dbReference type="EMBL" id="GMM57548.1"/>
    </source>
</evidence>
<feature type="compositionally biased region" description="Polar residues" evidence="1">
    <location>
        <begin position="978"/>
        <end position="1001"/>
    </location>
</feature>
<dbReference type="Gene3D" id="2.60.40.10">
    <property type="entry name" value="Immunoglobulins"/>
    <property type="match status" value="1"/>
</dbReference>
<reference evidence="2 3" key="1">
    <citation type="journal article" date="2023" name="Elife">
        <title>Identification of key yeast species and microbe-microbe interactions impacting larval growth of Drosophila in the wild.</title>
        <authorList>
            <person name="Mure A."/>
            <person name="Sugiura Y."/>
            <person name="Maeda R."/>
            <person name="Honda K."/>
            <person name="Sakurai N."/>
            <person name="Takahashi Y."/>
            <person name="Watada M."/>
            <person name="Katoh T."/>
            <person name="Gotoh A."/>
            <person name="Gotoh Y."/>
            <person name="Taniguchi I."/>
            <person name="Nakamura K."/>
            <person name="Hayashi T."/>
            <person name="Katayama T."/>
            <person name="Uemura T."/>
            <person name="Hattori Y."/>
        </authorList>
    </citation>
    <scope>NUCLEOTIDE SEQUENCE [LARGE SCALE GENOMIC DNA]</scope>
    <source>
        <strain evidence="2 3">KH-74</strain>
    </source>
</reference>
<sequence length="1063" mass="116230">MILYIACVLAAVLWLSFRLYRLLSIPLPKIVSSLRLTTPPAVKAAIDKVASDSITIHWENEPDSDKFLSRISHFVLYLDNVQIATFPNSPDTLYTCCMITNLEPQRQYQLDFITVNELGFTNRLPSFYCMTRMDAAEVPRTEDSPDALNQPPVDLNSPHIPGDNIPGSPVMAKTRKWRRNTISSINQVDVASMDPQAAAAQVPAYTNLTKLEDLEKFTIDDLKKILICAQEDLHDVLSQQTTAIQDFQENKLSLELELDNLKAQLSHEIEFKKSIKSNIKSLENAKLLSDLKYDKANEKIENIQKKMEKMNTDMKAWDDDESNSLDRDKMTAKYNKLIKEEEAKVTEITDSVKALQQSIAKQETTNKKLNVMKKSTSSTNLKDHANNNSNQASQNANDNLQQTLKLLKKIDECISDKTGLLNASGEHYLSKLNANNPAVQLIKEQLKIDEEAEQSWKSKRVKLLKRIKNLDAKFAAASVENGKLKTNLFARTYQPPMGSPSDIAPVVSASSYNSSGLNSGAFNNSDAIVSPSENLITTANQYTATNQNQNANPLLSAFSVPNTLDNASTKPSMDYSLNDDVRGGVTISPRLNKAPLSKSLSGATQSAVDNGDSIYPVSSFSRGIPTTATTDAIAAPSFPWGSSDQQPSSVQNSQLRSSFSNDFEYDNNNNHLITGLENMIYGENDNADKVSNYSKAYTTDQLDSYWSSQKDTSNGSILPQRYNSDTKAANTSNSSLGMAFNSEFTPINHPTPSYANDMTMPMSSSPLATHATSMINHTPHNSVSMMQPQSLLAATLNDQNAMSPFPDSMQMSESETAFRSTMGNGNPGMSSFMSPHLPLSPSASQSMSGIVTDANMMNFTNQVQNFPNSQGLGDTANPLDVTAVTGTPLALAKPDDEVTKGHASRNSHDMFHSPSFKFIWQTTTSPSKSSGKMNSATVPNLLSSPTKSEATKEHTLSSPAKSKRNDSNATHKRDKSAGSISSWGNRLSLKSRQSVASTVVEDSQSGGDDDRSVGSGAQESTQSSNRKTGSGSSSRRISRLLSKSGMNNLFNLQGHDAQPSTPT</sequence>
<feature type="region of interest" description="Disordered" evidence="1">
    <location>
        <begin position="366"/>
        <end position="396"/>
    </location>
</feature>
<feature type="compositionally biased region" description="Polar residues" evidence="1">
    <location>
        <begin position="640"/>
        <end position="655"/>
    </location>
</feature>
<dbReference type="CDD" id="cd00063">
    <property type="entry name" value="FN3"/>
    <property type="match status" value="1"/>
</dbReference>
<dbReference type="AlphaFoldDB" id="A0AAV5S1X3"/>
<dbReference type="InterPro" id="IPR013783">
    <property type="entry name" value="Ig-like_fold"/>
</dbReference>
<organism evidence="2 3">
    <name type="scientific">Maudiozyma humilis</name>
    <name type="common">Sour dough yeast</name>
    <name type="synonym">Kazachstania humilis</name>
    <dbReference type="NCBI Taxonomy" id="51915"/>
    <lineage>
        <taxon>Eukaryota</taxon>
        <taxon>Fungi</taxon>
        <taxon>Dikarya</taxon>
        <taxon>Ascomycota</taxon>
        <taxon>Saccharomycotina</taxon>
        <taxon>Saccharomycetes</taxon>
        <taxon>Saccharomycetales</taxon>
        <taxon>Saccharomycetaceae</taxon>
        <taxon>Maudiozyma</taxon>
    </lineage>
</organism>